<feature type="transmembrane region" description="Helical" evidence="1">
    <location>
        <begin position="374"/>
        <end position="393"/>
    </location>
</feature>
<accession>A0A853JHF5</accession>
<keyword evidence="1" id="KW-1133">Transmembrane helix</keyword>
<dbReference type="Pfam" id="PF03703">
    <property type="entry name" value="bPH_2"/>
    <property type="match status" value="3"/>
</dbReference>
<organism evidence="3 4">
    <name type="scientific">Luteimonas salinisoli</name>
    <dbReference type="NCBI Taxonomy" id="2752307"/>
    <lineage>
        <taxon>Bacteria</taxon>
        <taxon>Pseudomonadati</taxon>
        <taxon>Pseudomonadota</taxon>
        <taxon>Gammaproteobacteria</taxon>
        <taxon>Lysobacterales</taxon>
        <taxon>Lysobacteraceae</taxon>
        <taxon>Luteimonas</taxon>
    </lineage>
</organism>
<keyword evidence="1" id="KW-0812">Transmembrane</keyword>
<dbReference type="PANTHER" id="PTHR34473">
    <property type="entry name" value="UPF0699 TRANSMEMBRANE PROTEIN YDBS"/>
    <property type="match status" value="1"/>
</dbReference>
<feature type="transmembrane region" description="Helical" evidence="1">
    <location>
        <begin position="31"/>
        <end position="53"/>
    </location>
</feature>
<dbReference type="InterPro" id="IPR005182">
    <property type="entry name" value="YdbS-like_PH"/>
</dbReference>
<feature type="domain" description="YdbS-like PH" evidence="2">
    <location>
        <begin position="272"/>
        <end position="326"/>
    </location>
</feature>
<feature type="transmembrane region" description="Helical" evidence="1">
    <location>
        <begin position="246"/>
        <end position="269"/>
    </location>
</feature>
<dbReference type="EMBL" id="JACCKA010000086">
    <property type="protein sequence ID" value="NZA27870.1"/>
    <property type="molecule type" value="Genomic_DNA"/>
</dbReference>
<feature type="transmembrane region" description="Helical" evidence="1">
    <location>
        <begin position="399"/>
        <end position="415"/>
    </location>
</feature>
<protein>
    <submittedName>
        <fullName evidence="3">PH domain-containing protein</fullName>
    </submittedName>
</protein>
<reference evidence="3 4" key="1">
    <citation type="submission" date="2020-07" db="EMBL/GenBank/DDBJ databases">
        <title>Luteimonas sp. SJ-92.</title>
        <authorList>
            <person name="Huang X.-X."/>
            <person name="Xu L."/>
            <person name="Sun J.-Q."/>
        </authorList>
    </citation>
    <scope>NUCLEOTIDE SEQUENCE [LARGE SCALE GENOMIC DNA]</scope>
    <source>
        <strain evidence="3 4">SJ-92</strain>
    </source>
</reference>
<dbReference type="AlphaFoldDB" id="A0A853JHF5"/>
<feature type="transmembrane region" description="Helical" evidence="1">
    <location>
        <begin position="195"/>
        <end position="214"/>
    </location>
</feature>
<feature type="transmembrane region" description="Helical" evidence="1">
    <location>
        <begin position="59"/>
        <end position="80"/>
    </location>
</feature>
<comment type="caution">
    <text evidence="3">The sequence shown here is derived from an EMBL/GenBank/DDBJ whole genome shotgun (WGS) entry which is preliminary data.</text>
</comment>
<name>A0A853JHF5_9GAMM</name>
<dbReference type="RefSeq" id="WP_180679628.1">
    <property type="nucleotide sequence ID" value="NZ_JACCKA010000086.1"/>
</dbReference>
<evidence type="ECO:0000256" key="1">
    <source>
        <dbReference type="SAM" id="Phobius"/>
    </source>
</evidence>
<keyword evidence="4" id="KW-1185">Reference proteome</keyword>
<evidence type="ECO:0000313" key="3">
    <source>
        <dbReference type="EMBL" id="NZA27870.1"/>
    </source>
</evidence>
<proteinExistence type="predicted"/>
<gene>
    <name evidence="3" type="ORF">H0E84_15940</name>
</gene>
<dbReference type="Proteomes" id="UP000578091">
    <property type="component" value="Unassembled WGS sequence"/>
</dbReference>
<feature type="domain" description="YdbS-like PH" evidence="2">
    <location>
        <begin position="420"/>
        <end position="499"/>
    </location>
</feature>
<dbReference type="PANTHER" id="PTHR34473:SF2">
    <property type="entry name" value="UPF0699 TRANSMEMBRANE PROTEIN YDBT"/>
    <property type="match status" value="1"/>
</dbReference>
<evidence type="ECO:0000259" key="2">
    <source>
        <dbReference type="Pfam" id="PF03703"/>
    </source>
</evidence>
<dbReference type="InterPro" id="IPR014529">
    <property type="entry name" value="UCP026631"/>
</dbReference>
<feature type="domain" description="YdbS-like PH" evidence="2">
    <location>
        <begin position="79"/>
        <end position="156"/>
    </location>
</feature>
<dbReference type="PIRSF" id="PIRSF026631">
    <property type="entry name" value="UCP026631"/>
    <property type="match status" value="1"/>
</dbReference>
<keyword evidence="1" id="KW-0472">Membrane</keyword>
<sequence length="511" mass="56564">MTTSPEPAAGAPAPEAALPTEVERRLHPLSWLFVLLTQLRQFLVPLVALLLFGGRASSYQMVPALVAVVAIAALSVWRYFTYRYRIGNDSIFVRSGLFERSLRQIPFSRIHDVAVHQSLLHRIFEVAEVRLESASGNKPEARMQVLRQEEALALERLVRRRGETVSGDGAAAQAGPDGDLLLALPTPEVVRLGLVSNRGMVIVAGAFALSWQVLPDRVAADAFTGLGRRLTGYADSIGADWLARGLGIAALVVLALALVRLLSVALALVQYHGFRLEQHGRRLTAGRGLLTRRRNSVPRRRIQAWTLQETLLHRLLGRRSLRIDTAVVEQGNEERGLAELAPIATPRACDALVGHLLPQAAWPPAAWQPLHRRAWMRLALGGCLVALVLVAAIGWHFGAWGLLGLLWIPWAIFVARQHARRAGYALDDQLVAVREGWWSRHWRFAEIGKLQALQLRQSPLDRWFGMASLWLDSAGTGALAPPLRMRYLPEAEARALLARIGGAVARRRLRW</sequence>
<evidence type="ECO:0000313" key="4">
    <source>
        <dbReference type="Proteomes" id="UP000578091"/>
    </source>
</evidence>